<dbReference type="CDD" id="cd04485">
    <property type="entry name" value="DnaE_OBF"/>
    <property type="match status" value="1"/>
</dbReference>
<dbReference type="SMART" id="SM00481">
    <property type="entry name" value="POLIIIAc"/>
    <property type="match status" value="1"/>
</dbReference>
<dbReference type="InterPro" id="IPR004013">
    <property type="entry name" value="PHP_dom"/>
</dbReference>
<keyword evidence="16" id="KW-1185">Reference proteome</keyword>
<name>A0A154QES5_9GAMM</name>
<dbReference type="InterPro" id="IPR029460">
    <property type="entry name" value="DNAPol_HHH"/>
</dbReference>
<dbReference type="STRING" id="416169.RHOFW104T7_18205"/>
<evidence type="ECO:0000256" key="2">
    <source>
        <dbReference type="ARBA" id="ARBA00007391"/>
    </source>
</evidence>
<dbReference type="EC" id="2.7.7.7" evidence="3 13"/>
<feature type="domain" description="Polymerase/histidinol phosphatase N-terminal" evidence="14">
    <location>
        <begin position="5"/>
        <end position="72"/>
    </location>
</feature>
<comment type="caution">
    <text evidence="15">The sequence shown here is derived from an EMBL/GenBank/DDBJ whole genome shotgun (WGS) entry which is preliminary data.</text>
</comment>
<evidence type="ECO:0000313" key="15">
    <source>
        <dbReference type="EMBL" id="KZC22733.1"/>
    </source>
</evidence>
<evidence type="ECO:0000256" key="4">
    <source>
        <dbReference type="ARBA" id="ARBA00017273"/>
    </source>
</evidence>
<reference evidence="15 16" key="1">
    <citation type="journal article" date="2016" name="MBio">
        <title>Lateral Gene Transfer in a Heavy Metal-Contaminated-Groundwater Microbial Community.</title>
        <authorList>
            <person name="Hemme C.L."/>
            <person name="Green S.J."/>
            <person name="Rishishwar L."/>
            <person name="Prakash O."/>
            <person name="Pettenato A."/>
            <person name="Chakraborty R."/>
            <person name="Deutschbauer A.M."/>
            <person name="Van Nostrand J.D."/>
            <person name="Wu L."/>
            <person name="He Z."/>
            <person name="Jordan I.K."/>
            <person name="Hazen T.C."/>
            <person name="Arkin A.P."/>
            <person name="Kostka J.E."/>
            <person name="Zhou J."/>
        </authorList>
    </citation>
    <scope>NUCLEOTIDE SEQUENCE [LARGE SCALE GENOMIC DNA]</scope>
    <source>
        <strain evidence="15 16">FW104-T7</strain>
    </source>
</reference>
<dbReference type="SUPFAM" id="SSF89550">
    <property type="entry name" value="PHP domain-like"/>
    <property type="match status" value="1"/>
</dbReference>
<dbReference type="InterPro" id="IPR040982">
    <property type="entry name" value="DNA_pol3_finger"/>
</dbReference>
<dbReference type="InterPro" id="IPR004805">
    <property type="entry name" value="DnaE2/DnaE/PolC"/>
</dbReference>
<dbReference type="Pfam" id="PF14579">
    <property type="entry name" value="HHH_6"/>
    <property type="match status" value="1"/>
</dbReference>
<dbReference type="Gene3D" id="1.10.150.870">
    <property type="match status" value="1"/>
</dbReference>
<protein>
    <recommendedName>
        <fullName evidence="4 13">Error-prone DNA polymerase</fullName>
        <ecNumber evidence="3 13">2.7.7.7</ecNumber>
    </recommendedName>
</protein>
<dbReference type="Pfam" id="PF02811">
    <property type="entry name" value="PHP"/>
    <property type="match status" value="1"/>
</dbReference>
<dbReference type="HAMAP" id="MF_01902">
    <property type="entry name" value="DNApol_error_prone"/>
    <property type="match status" value="1"/>
</dbReference>
<evidence type="ECO:0000256" key="13">
    <source>
        <dbReference type="HAMAP-Rule" id="MF_01902"/>
    </source>
</evidence>
<dbReference type="InterPro" id="IPR003141">
    <property type="entry name" value="Pol/His_phosphatase_N"/>
</dbReference>
<dbReference type="EMBL" id="LVJS01000054">
    <property type="protein sequence ID" value="KZC22733.1"/>
    <property type="molecule type" value="Genomic_DNA"/>
</dbReference>
<dbReference type="GO" id="GO:0006281">
    <property type="term" value="P:DNA repair"/>
    <property type="evidence" value="ECO:0007669"/>
    <property type="project" value="UniProtKB-UniRule"/>
</dbReference>
<dbReference type="eggNOG" id="COG0587">
    <property type="taxonomic scope" value="Bacteria"/>
</dbReference>
<dbReference type="GO" id="GO:0003887">
    <property type="term" value="F:DNA-directed DNA polymerase activity"/>
    <property type="evidence" value="ECO:0007669"/>
    <property type="project" value="UniProtKB-UniRule"/>
</dbReference>
<dbReference type="GO" id="GO:0009432">
    <property type="term" value="P:SOS response"/>
    <property type="evidence" value="ECO:0007669"/>
    <property type="project" value="UniProtKB-ARBA"/>
</dbReference>
<evidence type="ECO:0000256" key="6">
    <source>
        <dbReference type="ARBA" id="ARBA00022679"/>
    </source>
</evidence>
<dbReference type="PANTHER" id="PTHR32294:SF4">
    <property type="entry name" value="ERROR-PRONE DNA POLYMERASE"/>
    <property type="match status" value="1"/>
</dbReference>
<dbReference type="InterPro" id="IPR004365">
    <property type="entry name" value="NA-bd_OB_tRNA"/>
</dbReference>
<gene>
    <name evidence="13 15" type="primary">dnaE2</name>
    <name evidence="15" type="ORF">RHOFW104T7_18205</name>
</gene>
<keyword evidence="9 13" id="KW-0227">DNA damage</keyword>
<dbReference type="GO" id="GO:0008408">
    <property type="term" value="F:3'-5' exonuclease activity"/>
    <property type="evidence" value="ECO:0007669"/>
    <property type="project" value="InterPro"/>
</dbReference>
<dbReference type="CDD" id="cd07434">
    <property type="entry name" value="PHP_PolIIIA_DnaE2"/>
    <property type="match status" value="1"/>
</dbReference>
<evidence type="ECO:0000256" key="9">
    <source>
        <dbReference type="ARBA" id="ARBA00022763"/>
    </source>
</evidence>
<organism evidence="15 16">
    <name type="scientific">Rhodanobacter thiooxydans</name>
    <dbReference type="NCBI Taxonomy" id="416169"/>
    <lineage>
        <taxon>Bacteria</taxon>
        <taxon>Pseudomonadati</taxon>
        <taxon>Pseudomonadota</taxon>
        <taxon>Gammaproteobacteria</taxon>
        <taxon>Lysobacterales</taxon>
        <taxon>Rhodanobacteraceae</taxon>
        <taxon>Rhodanobacter</taxon>
    </lineage>
</organism>
<evidence type="ECO:0000313" key="16">
    <source>
        <dbReference type="Proteomes" id="UP000076131"/>
    </source>
</evidence>
<sequence>MNDYAELHCLSDFSFGRGASNAAELFERARACGYRALAITDECSLAGIVRAYQASNETGLKLIVGAEFQLEDGPKLVLLCENRQGYTELCRLITRGRRASGKGTYRLTCADMESGMPGTLALWTPGLQPDTAHGRWIRATFGDRAWLAVELHRGPDDAARLRELQTLGHALDLTLVASGDVHMHVRRRLALQHTLTAIRHRVPIVEAGALIFRNGERHLRRRDVLAGIYPEALMQESMRIAERCTFHMGELKYDYPTELVPQGHTPTSWLRQLAEEGIRWRWPQGASAKVHQLIDDELALIASKQYEAFFLTVHDIVRFARGEGILCQGRGSAANSAVCFALGVTEVDPEVNNLLVARFISEDRDEPPDIDVDFEHERREEVIQYIYGKYGRERAALAATVICYRGRSAVRDVAKALGLPLDQVDRLSDVFARGWGGSKADERLREQGFDPDSPLIRRVLKLTYELLGMPRHLSQHVGGFVISDTSLSEMVPVENAAMPDRTVIQWEKDDLDYMRMLKVDCLALGMLTCLRKCFALLESGHGVAKTIATIEPGDRATYEMIQRADTVGVFQIESRAQMAMLPRHRPANFYDLVIQVAIVRPGPIQGDMVHPYLRRRNKEEVVDYPSPQFKEVLERTLGVPLFQEQVMKLAIVAADFTDGEADKLRRSMAAWKRHGGLEPHRDKLMQGMLKNGYTAAFAARIFEQIKGFGSYGFPESHAASFANLVYASCWLKCHYPAAFACALLNAQPMGFYGPSQIVQDVRRHRVEVRPVDVRFSDWDCTLEPDPRGHADARAIRLGLRMVRGCSEATALRLMAARRRQPFADVTDLCSRAGLDRRHQELLADAAALRGLAGHRHRARWAVAGVEPQLPLFGSESPGERAVALPLPTQAEDTLADYARVGLSLGAHPLRQIRARLNAAHCMDGKTLRRQPHHSRVRVAGLVTSRQQPQTASGIIFVTLEDEHGLINVIVWRQVAEAQRRALLQARLLAVEGQWENVDGVSHLIAHRLKDLTPLLGALDARSRDFH</sequence>
<dbReference type="Proteomes" id="UP000076131">
    <property type="component" value="Unassembled WGS sequence"/>
</dbReference>
<evidence type="ECO:0000256" key="3">
    <source>
        <dbReference type="ARBA" id="ARBA00012417"/>
    </source>
</evidence>
<comment type="function">
    <text evidence="13">DNA polymerase involved in damage-induced mutagenesis and translesion synthesis (TLS). It is not the major replicative DNA polymerase.</text>
</comment>
<keyword evidence="5 13" id="KW-0963">Cytoplasm</keyword>
<keyword evidence="8 13" id="KW-0235">DNA replication</keyword>
<keyword evidence="10 13" id="KW-0239">DNA-directed DNA polymerase</keyword>
<dbReference type="GO" id="GO:0003676">
    <property type="term" value="F:nucleic acid binding"/>
    <property type="evidence" value="ECO:0007669"/>
    <property type="project" value="InterPro"/>
</dbReference>
<evidence type="ECO:0000256" key="1">
    <source>
        <dbReference type="ARBA" id="ARBA00004496"/>
    </source>
</evidence>
<dbReference type="GO" id="GO:0006260">
    <property type="term" value="P:DNA replication"/>
    <property type="evidence" value="ECO:0007669"/>
    <property type="project" value="UniProtKB-KW"/>
</dbReference>
<dbReference type="InterPro" id="IPR016195">
    <property type="entry name" value="Pol/histidinol_Pase-like"/>
</dbReference>
<dbReference type="InterPro" id="IPR011708">
    <property type="entry name" value="DNA_pol3_alpha_NTPase_dom"/>
</dbReference>
<dbReference type="NCBIfam" id="TIGR00594">
    <property type="entry name" value="polc"/>
    <property type="match status" value="1"/>
</dbReference>
<dbReference type="NCBIfam" id="NF004225">
    <property type="entry name" value="PRK05672.1"/>
    <property type="match status" value="1"/>
</dbReference>
<evidence type="ECO:0000256" key="5">
    <source>
        <dbReference type="ARBA" id="ARBA00022490"/>
    </source>
</evidence>
<comment type="similarity">
    <text evidence="2 13">Belongs to the DNA polymerase type-C family. DnaE2 subfamily.</text>
</comment>
<keyword evidence="11 13" id="KW-0234">DNA repair</keyword>
<evidence type="ECO:0000256" key="7">
    <source>
        <dbReference type="ARBA" id="ARBA00022695"/>
    </source>
</evidence>
<dbReference type="AlphaFoldDB" id="A0A154QES5"/>
<dbReference type="Pfam" id="PF01336">
    <property type="entry name" value="tRNA_anti-codon"/>
    <property type="match status" value="1"/>
</dbReference>
<evidence type="ECO:0000256" key="10">
    <source>
        <dbReference type="ARBA" id="ARBA00022932"/>
    </source>
</evidence>
<dbReference type="PANTHER" id="PTHR32294">
    <property type="entry name" value="DNA POLYMERASE III SUBUNIT ALPHA"/>
    <property type="match status" value="1"/>
</dbReference>
<dbReference type="Pfam" id="PF17657">
    <property type="entry name" value="DNA_pol3_finger"/>
    <property type="match status" value="1"/>
</dbReference>
<keyword evidence="7 13" id="KW-0548">Nucleotidyltransferase</keyword>
<evidence type="ECO:0000256" key="11">
    <source>
        <dbReference type="ARBA" id="ARBA00023204"/>
    </source>
</evidence>
<dbReference type="Gene3D" id="3.20.20.140">
    <property type="entry name" value="Metal-dependent hydrolases"/>
    <property type="match status" value="1"/>
</dbReference>
<evidence type="ECO:0000259" key="14">
    <source>
        <dbReference type="SMART" id="SM00481"/>
    </source>
</evidence>
<evidence type="ECO:0000256" key="8">
    <source>
        <dbReference type="ARBA" id="ARBA00022705"/>
    </source>
</evidence>
<dbReference type="Pfam" id="PF07733">
    <property type="entry name" value="DNA_pol3_alpha"/>
    <property type="match status" value="1"/>
</dbReference>
<dbReference type="FunFam" id="1.10.150.870:FF:000002">
    <property type="entry name" value="Error-prone DNA polymerase"/>
    <property type="match status" value="1"/>
</dbReference>
<dbReference type="GO" id="GO:0005737">
    <property type="term" value="C:cytoplasm"/>
    <property type="evidence" value="ECO:0007669"/>
    <property type="project" value="UniProtKB-SubCell"/>
</dbReference>
<comment type="subcellular location">
    <subcellularLocation>
        <location evidence="1 13">Cytoplasm</location>
    </subcellularLocation>
</comment>
<evidence type="ECO:0000256" key="12">
    <source>
        <dbReference type="ARBA" id="ARBA00049244"/>
    </source>
</evidence>
<keyword evidence="6 13" id="KW-0808">Transferase</keyword>
<dbReference type="InterPro" id="IPR023073">
    <property type="entry name" value="DnaE2"/>
</dbReference>
<comment type="catalytic activity">
    <reaction evidence="12 13">
        <text>DNA(n) + a 2'-deoxyribonucleoside 5'-triphosphate = DNA(n+1) + diphosphate</text>
        <dbReference type="Rhea" id="RHEA:22508"/>
        <dbReference type="Rhea" id="RHEA-COMP:17339"/>
        <dbReference type="Rhea" id="RHEA-COMP:17340"/>
        <dbReference type="ChEBI" id="CHEBI:33019"/>
        <dbReference type="ChEBI" id="CHEBI:61560"/>
        <dbReference type="ChEBI" id="CHEBI:173112"/>
        <dbReference type="EC" id="2.7.7.7"/>
    </reaction>
</comment>
<accession>A0A154QES5</accession>
<proteinExistence type="inferred from homology"/>